<dbReference type="RefSeq" id="WP_232548657.1">
    <property type="nucleotide sequence ID" value="NZ_CP115965.1"/>
</dbReference>
<dbReference type="Proteomes" id="UP001434337">
    <property type="component" value="Chromosome"/>
</dbReference>
<evidence type="ECO:0000313" key="5">
    <source>
        <dbReference type="Proteomes" id="UP001434337"/>
    </source>
</evidence>
<comment type="similarity">
    <text evidence="1">Belongs to the LytR/CpsA/Psr (LCP) family.</text>
</comment>
<sequence>MALICGLLGLGLVLGGFYAWRTWASVSAISRNPELLPLADAGGAAAPAGAADAADPPRPAPDASEPGSLTYLLIGSDARNEDERGRSDVLMLAHLTPARDRLYLISFPRDLWVDIPGYGEAKINAAFAHGGGALAVRTVEGLVGVRTDHVVMIDFDGFAGLTEALGGVTVDNTIASSSRGYSWPAGPITLRGDEALAYVRQRYELPHGDLDRAARQRAVVTAALDQLFSSGTLANPSRFNDVAGLLGQYVTVDAGLTNSELLATAMSLRLGGATDIVSLQAPVSGLGTSADGQSIVVMDEAGMADLARAIQTESLDAYLAARA</sequence>
<dbReference type="EMBL" id="CP115965">
    <property type="protein sequence ID" value="WZW98779.1"/>
    <property type="molecule type" value="Genomic_DNA"/>
</dbReference>
<dbReference type="PANTHER" id="PTHR33392">
    <property type="entry name" value="POLYISOPRENYL-TEICHOIC ACID--PEPTIDOGLYCAN TEICHOIC ACID TRANSFERASE TAGU"/>
    <property type="match status" value="1"/>
</dbReference>
<dbReference type="Gene3D" id="3.40.630.190">
    <property type="entry name" value="LCP protein"/>
    <property type="match status" value="1"/>
</dbReference>
<organism evidence="4 5">
    <name type="scientific">Propioniciclava soli</name>
    <dbReference type="NCBI Taxonomy" id="2775081"/>
    <lineage>
        <taxon>Bacteria</taxon>
        <taxon>Bacillati</taxon>
        <taxon>Actinomycetota</taxon>
        <taxon>Actinomycetes</taxon>
        <taxon>Propionibacteriales</taxon>
        <taxon>Propionibacteriaceae</taxon>
        <taxon>Propioniciclava</taxon>
    </lineage>
</organism>
<reference evidence="4 5" key="1">
    <citation type="journal article" date="2023" name="Environ Microbiome">
        <title>A coral-associated actinobacterium mitigates coral bleaching under heat stress.</title>
        <authorList>
            <person name="Li J."/>
            <person name="Zou Y."/>
            <person name="Li Q."/>
            <person name="Zhang J."/>
            <person name="Bourne D.G."/>
            <person name="Lyu Y."/>
            <person name="Liu C."/>
            <person name="Zhang S."/>
        </authorList>
    </citation>
    <scope>NUCLEOTIDE SEQUENCE [LARGE SCALE GENOMIC DNA]</scope>
    <source>
        <strain evidence="4 5">SCSIO 13291</strain>
    </source>
</reference>
<feature type="region of interest" description="Disordered" evidence="2">
    <location>
        <begin position="47"/>
        <end position="66"/>
    </location>
</feature>
<dbReference type="PANTHER" id="PTHR33392:SF6">
    <property type="entry name" value="POLYISOPRENYL-TEICHOIC ACID--PEPTIDOGLYCAN TEICHOIC ACID TRANSFERASE TAGU"/>
    <property type="match status" value="1"/>
</dbReference>
<gene>
    <name evidence="4" type="ORF">PCC79_00810</name>
</gene>
<evidence type="ECO:0000256" key="1">
    <source>
        <dbReference type="ARBA" id="ARBA00006068"/>
    </source>
</evidence>
<dbReference type="NCBIfam" id="TIGR00350">
    <property type="entry name" value="lytR_cpsA_psr"/>
    <property type="match status" value="1"/>
</dbReference>
<evidence type="ECO:0000256" key="2">
    <source>
        <dbReference type="SAM" id="MobiDB-lite"/>
    </source>
</evidence>
<dbReference type="InterPro" id="IPR004474">
    <property type="entry name" value="LytR_CpsA_psr"/>
</dbReference>
<dbReference type="InterPro" id="IPR050922">
    <property type="entry name" value="LytR/CpsA/Psr_CW_biosynth"/>
</dbReference>
<evidence type="ECO:0000313" key="4">
    <source>
        <dbReference type="EMBL" id="WZW98779.1"/>
    </source>
</evidence>
<keyword evidence="5" id="KW-1185">Reference proteome</keyword>
<dbReference type="Pfam" id="PF03816">
    <property type="entry name" value="LytR_cpsA_psr"/>
    <property type="match status" value="1"/>
</dbReference>
<protein>
    <submittedName>
        <fullName evidence="4">LCP family protein</fullName>
    </submittedName>
</protein>
<name>A0ABZ3C7R3_9ACTN</name>
<feature type="domain" description="Cell envelope-related transcriptional attenuator" evidence="3">
    <location>
        <begin position="86"/>
        <end position="227"/>
    </location>
</feature>
<evidence type="ECO:0000259" key="3">
    <source>
        <dbReference type="Pfam" id="PF03816"/>
    </source>
</evidence>
<accession>A0ABZ3C7R3</accession>
<proteinExistence type="inferred from homology"/>